<feature type="transmembrane region" description="Helical" evidence="1">
    <location>
        <begin position="43"/>
        <end position="61"/>
    </location>
</feature>
<reference evidence="3" key="1">
    <citation type="submission" date="2017-09" db="EMBL/GenBank/DDBJ databases">
        <title>Depth-based differentiation of microbial function through sediment-hosted aquifers and enrichment of novel symbionts in the deep terrestrial subsurface.</title>
        <authorList>
            <person name="Probst A.J."/>
            <person name="Ladd B."/>
            <person name="Jarett J.K."/>
            <person name="Geller-Mcgrath D.E."/>
            <person name="Sieber C.M.K."/>
            <person name="Emerson J.B."/>
            <person name="Anantharaman K."/>
            <person name="Thomas B.C."/>
            <person name="Malmstrom R."/>
            <person name="Stieglmeier M."/>
            <person name="Klingl A."/>
            <person name="Woyke T."/>
            <person name="Ryan C.M."/>
            <person name="Banfield J.F."/>
        </authorList>
    </citation>
    <scope>NUCLEOTIDE SEQUENCE [LARGE SCALE GENOMIC DNA]</scope>
</reference>
<keyword evidence="1" id="KW-0472">Membrane</keyword>
<comment type="caution">
    <text evidence="2">The sequence shown here is derived from an EMBL/GenBank/DDBJ whole genome shotgun (WGS) entry which is preliminary data.</text>
</comment>
<name>A0A2H0W589_9BACT</name>
<keyword evidence="1" id="KW-1133">Transmembrane helix</keyword>
<evidence type="ECO:0000256" key="1">
    <source>
        <dbReference type="SAM" id="Phobius"/>
    </source>
</evidence>
<evidence type="ECO:0000313" key="3">
    <source>
        <dbReference type="Proteomes" id="UP000229056"/>
    </source>
</evidence>
<protein>
    <submittedName>
        <fullName evidence="2">Uncharacterized protein</fullName>
    </submittedName>
</protein>
<accession>A0A2H0W589</accession>
<dbReference type="EMBL" id="PEZY01000002">
    <property type="protein sequence ID" value="PIS06513.1"/>
    <property type="molecule type" value="Genomic_DNA"/>
</dbReference>
<dbReference type="Proteomes" id="UP000229056">
    <property type="component" value="Unassembled WGS sequence"/>
</dbReference>
<sequence>MNMYAQRNGNSIEANNKLKLIFCAYVKYKDNIERIAAISIKKAFNVFIAITPLGFYVNVLIKLKINNII</sequence>
<organism evidence="2 3">
    <name type="scientific">Candidatus Buchananbacteria bacterium CG10_big_fil_rev_8_21_14_0_10_33_19</name>
    <dbReference type="NCBI Taxonomy" id="1974525"/>
    <lineage>
        <taxon>Bacteria</taxon>
        <taxon>Candidatus Buchananiibacteriota</taxon>
    </lineage>
</organism>
<keyword evidence="1" id="KW-0812">Transmembrane</keyword>
<dbReference type="AlphaFoldDB" id="A0A2H0W589"/>
<evidence type="ECO:0000313" key="2">
    <source>
        <dbReference type="EMBL" id="PIS06513.1"/>
    </source>
</evidence>
<gene>
    <name evidence="2" type="ORF">COT80_00105</name>
</gene>
<proteinExistence type="predicted"/>